<dbReference type="FunFam" id="2.40.70.10:FF:000045">
    <property type="entry name" value="Basic 7S globulin"/>
    <property type="match status" value="1"/>
</dbReference>
<comment type="caution">
    <text evidence="7">The sequence shown here is derived from an EMBL/GenBank/DDBJ whole genome shotgun (WGS) entry which is preliminary data.</text>
</comment>
<evidence type="ECO:0000256" key="4">
    <source>
        <dbReference type="ARBA" id="ARBA00022729"/>
    </source>
</evidence>
<comment type="subcellular location">
    <subcellularLocation>
        <location evidence="1">Secreted</location>
        <location evidence="1">Extracellular space</location>
    </subcellularLocation>
</comment>
<dbReference type="CDD" id="cd05489">
    <property type="entry name" value="xylanase_inhibitor_I_like"/>
    <property type="match status" value="1"/>
</dbReference>
<accession>A0A438KKJ2</accession>
<dbReference type="GO" id="GO:0004190">
    <property type="term" value="F:aspartic-type endopeptidase activity"/>
    <property type="evidence" value="ECO:0007669"/>
    <property type="project" value="InterPro"/>
</dbReference>
<gene>
    <name evidence="7" type="primary">BG_11</name>
    <name evidence="7" type="ORF">CK203_001347</name>
</gene>
<feature type="domain" description="Peptidase A1" evidence="6">
    <location>
        <begin position="45"/>
        <end position="416"/>
    </location>
</feature>
<sequence>MASTFLHLLLCSILLSVFSPSLAQTSFRPKALVLPVSKDAASLQYITHINQRTHLVSIPLTLDLGGQFLWVDCDQGYVSSSYRPVRCGSAQCSLTRSKACGECFSGPVKGCNYSTCVLSPDNTVTGTATSGEVGEDAVSIQSTDGSNPGRVVSVRRLLFTCGSTFLLEGLASGVKGMAGLGRSRVALPSQFSSAFSFNRKFSICLSSSTKSTGVVFFGDGPYVLLPKVDASQSLTYTPLITNPVSTASAYFQGEASVEYFIGVKSIKINGKAVPLNATLLSIDSQGYGGTKISTVHPYTVLETSIYKAVTQAFLKELSTITRVASVSPFGACFSSKDIGSTRVGPAVPPIDLVLQRQSVYWRVFGANSMVQVSDNVLCLGFVDGGVNPRTSIVIGGRQLEDNLLQFDLATSRLGFSSSLLSRQTTCSNFNFTSNA</sequence>
<dbReference type="PANTHER" id="PTHR47965:SF103">
    <property type="entry name" value="EUKARYOTIC ASPARTYL PROTEASE FAMILY PROTEIN"/>
    <property type="match status" value="1"/>
</dbReference>
<dbReference type="FunFam" id="2.40.70.10:FF:000041">
    <property type="entry name" value="Basic 7S globulin"/>
    <property type="match status" value="1"/>
</dbReference>
<dbReference type="EMBL" id="QGNW01000004">
    <property type="protein sequence ID" value="RVX21711.1"/>
    <property type="molecule type" value="Genomic_DNA"/>
</dbReference>
<dbReference type="PROSITE" id="PS51767">
    <property type="entry name" value="PEPTIDASE_A1"/>
    <property type="match status" value="1"/>
</dbReference>
<dbReference type="GO" id="GO:0005576">
    <property type="term" value="C:extracellular region"/>
    <property type="evidence" value="ECO:0007669"/>
    <property type="project" value="UniProtKB-SubCell"/>
</dbReference>
<feature type="signal peptide" evidence="5">
    <location>
        <begin position="1"/>
        <end position="23"/>
    </location>
</feature>
<keyword evidence="3" id="KW-0964">Secreted</keyword>
<dbReference type="Pfam" id="PF14541">
    <property type="entry name" value="TAXi_C"/>
    <property type="match status" value="1"/>
</dbReference>
<dbReference type="SUPFAM" id="SSF50630">
    <property type="entry name" value="Acid proteases"/>
    <property type="match status" value="1"/>
</dbReference>
<proteinExistence type="inferred from homology"/>
<dbReference type="SMR" id="A0A438KKJ2"/>
<evidence type="ECO:0000313" key="7">
    <source>
        <dbReference type="EMBL" id="RVX21711.1"/>
    </source>
</evidence>
<evidence type="ECO:0000256" key="2">
    <source>
        <dbReference type="ARBA" id="ARBA00007447"/>
    </source>
</evidence>
<keyword evidence="4 5" id="KW-0732">Signal</keyword>
<feature type="chain" id="PRO_5019122854" evidence="5">
    <location>
        <begin position="24"/>
        <end position="435"/>
    </location>
</feature>
<dbReference type="AlphaFoldDB" id="A0A438KKJ2"/>
<dbReference type="PANTHER" id="PTHR47965">
    <property type="entry name" value="ASPARTYL PROTEASE-RELATED"/>
    <property type="match status" value="1"/>
</dbReference>
<dbReference type="Proteomes" id="UP000288805">
    <property type="component" value="Unassembled WGS sequence"/>
</dbReference>
<dbReference type="InterPro" id="IPR033868">
    <property type="entry name" value="Xylanase_inhibitor_I-like"/>
</dbReference>
<organism evidence="7 8">
    <name type="scientific">Vitis vinifera</name>
    <name type="common">Grape</name>
    <dbReference type="NCBI Taxonomy" id="29760"/>
    <lineage>
        <taxon>Eukaryota</taxon>
        <taxon>Viridiplantae</taxon>
        <taxon>Streptophyta</taxon>
        <taxon>Embryophyta</taxon>
        <taxon>Tracheophyta</taxon>
        <taxon>Spermatophyta</taxon>
        <taxon>Magnoliopsida</taxon>
        <taxon>eudicotyledons</taxon>
        <taxon>Gunneridae</taxon>
        <taxon>Pentapetalae</taxon>
        <taxon>rosids</taxon>
        <taxon>Vitales</taxon>
        <taxon>Vitaceae</taxon>
        <taxon>Viteae</taxon>
        <taxon>Vitis</taxon>
    </lineage>
</organism>
<dbReference type="InterPro" id="IPR032799">
    <property type="entry name" value="TAXi_C"/>
</dbReference>
<dbReference type="InterPro" id="IPR032861">
    <property type="entry name" value="TAXi_N"/>
</dbReference>
<dbReference type="Pfam" id="PF14543">
    <property type="entry name" value="TAXi_N"/>
    <property type="match status" value="1"/>
</dbReference>
<dbReference type="InterPro" id="IPR021109">
    <property type="entry name" value="Peptidase_aspartic_dom_sf"/>
</dbReference>
<name>A0A438KKJ2_VITVI</name>
<evidence type="ECO:0000313" key="8">
    <source>
        <dbReference type="Proteomes" id="UP000288805"/>
    </source>
</evidence>
<protein>
    <submittedName>
        <fullName evidence="7">Basic 7S globulin</fullName>
    </submittedName>
</protein>
<dbReference type="GO" id="GO:0006508">
    <property type="term" value="P:proteolysis"/>
    <property type="evidence" value="ECO:0007669"/>
    <property type="project" value="InterPro"/>
</dbReference>
<dbReference type="InterPro" id="IPR033121">
    <property type="entry name" value="PEPTIDASE_A1"/>
</dbReference>
<evidence type="ECO:0000256" key="5">
    <source>
        <dbReference type="SAM" id="SignalP"/>
    </source>
</evidence>
<dbReference type="Gene3D" id="2.40.70.10">
    <property type="entry name" value="Acid Proteases"/>
    <property type="match status" value="2"/>
</dbReference>
<reference evidence="7 8" key="1">
    <citation type="journal article" date="2018" name="PLoS Genet.">
        <title>Population sequencing reveals clonal diversity and ancestral inbreeding in the grapevine cultivar Chardonnay.</title>
        <authorList>
            <person name="Roach M.J."/>
            <person name="Johnson D.L."/>
            <person name="Bohlmann J."/>
            <person name="van Vuuren H.J."/>
            <person name="Jones S.J."/>
            <person name="Pretorius I.S."/>
            <person name="Schmidt S.A."/>
            <person name="Borneman A.R."/>
        </authorList>
    </citation>
    <scope>NUCLEOTIDE SEQUENCE [LARGE SCALE GENOMIC DNA]</scope>
    <source>
        <strain evidence="8">cv. Chardonnay</strain>
        <tissue evidence="7">Leaf</tissue>
    </source>
</reference>
<evidence type="ECO:0000256" key="3">
    <source>
        <dbReference type="ARBA" id="ARBA00022525"/>
    </source>
</evidence>
<evidence type="ECO:0000259" key="6">
    <source>
        <dbReference type="PROSITE" id="PS51767"/>
    </source>
</evidence>
<dbReference type="InterPro" id="IPR001461">
    <property type="entry name" value="Aspartic_peptidase_A1"/>
</dbReference>
<evidence type="ECO:0000256" key="1">
    <source>
        <dbReference type="ARBA" id="ARBA00004239"/>
    </source>
</evidence>
<comment type="similarity">
    <text evidence="2">Belongs to the peptidase A1 family.</text>
</comment>